<dbReference type="Pfam" id="PF07453">
    <property type="entry name" value="NUMOD1"/>
    <property type="match status" value="1"/>
</dbReference>
<dbReference type="InterPro" id="IPR003647">
    <property type="entry name" value="Intron_nuc_1_rpt"/>
</dbReference>
<geneLocation type="mitochondrion" evidence="2"/>
<proteinExistence type="predicted"/>
<accession>A0A386TY88</accession>
<keyword evidence="2" id="KW-0496">Mitochondrion</keyword>
<dbReference type="AlphaFoldDB" id="A0A386TY88"/>
<reference evidence="2" key="1">
    <citation type="submission" date="2018-08" db="EMBL/GenBank/DDBJ databases">
        <title>Comparative mitochondrial genomics of the basidiomycete Termitomyces.</title>
        <authorList>
            <person name="Nieuwenhuis M."/>
        </authorList>
    </citation>
    <scope>NUCLEOTIDE SEQUENCE</scope>
    <source>
        <strain evidence="2">Mi166</strain>
    </source>
</reference>
<evidence type="ECO:0000313" key="2">
    <source>
        <dbReference type="EMBL" id="AYE93197.1"/>
    </source>
</evidence>
<organism evidence="2">
    <name type="scientific">Termitomyces sp</name>
    <dbReference type="NCBI Taxonomy" id="1916073"/>
    <lineage>
        <taxon>Eukaryota</taxon>
        <taxon>Fungi</taxon>
        <taxon>Dikarya</taxon>
        <taxon>Basidiomycota</taxon>
        <taxon>Agaricomycotina</taxon>
        <taxon>Agaricomycetes</taxon>
        <taxon>Agaricomycetidae</taxon>
        <taxon>Agaricales</taxon>
        <taxon>Tricholomatineae</taxon>
        <taxon>Lyophyllaceae</taxon>
        <taxon>Termitomyces</taxon>
    </lineage>
</organism>
<name>A0A386TY88_9AGAR</name>
<dbReference type="EMBL" id="MH725795">
    <property type="protein sequence ID" value="AYE93197.1"/>
    <property type="molecule type" value="Genomic_DNA"/>
</dbReference>
<evidence type="ECO:0000259" key="1">
    <source>
        <dbReference type="Pfam" id="PF07453"/>
    </source>
</evidence>
<protein>
    <recommendedName>
        <fullName evidence="1">Nuclease-associated modular DNA-binding 1 domain-containing protein</fullName>
    </recommendedName>
</protein>
<dbReference type="InterPro" id="IPR010896">
    <property type="entry name" value="NUMOD1"/>
</dbReference>
<dbReference type="SMART" id="SM00497">
    <property type="entry name" value="IENR1"/>
    <property type="match status" value="2"/>
</dbReference>
<feature type="domain" description="Nuclease-associated modular DNA-binding 1" evidence="1">
    <location>
        <begin position="84"/>
        <end position="121"/>
    </location>
</feature>
<gene>
    <name evidence="2" type="ORF">C0995_000027</name>
</gene>
<sequence length="231" mass="26748">MPSILAKGDRRVLRYFHKYGFKDVSLTLYIMEDGATSEMAVELEQYFINTLAPDLNVDLVASSTGYHEPMSLKWREYLREIRGTPVYVYDNASSNLIHMFDSKTYLYKMLNMDHRTLDKYLASGKPFLNRFVFSLTAITNFSVDALLTIEDLQLLFSQERANRNSSKNARSHSIFTENIKNPKLSAKFSSLNACAKALKADRATLRLYLRGKSNKSYFRGQWKLSYIREQL</sequence>